<comment type="similarity">
    <text evidence="1 5">Belongs to the D-isomer specific 2-hydroxyacid dehydrogenase family.</text>
</comment>
<keyword evidence="3 5" id="KW-0560">Oxidoreductase</keyword>
<evidence type="ECO:0000256" key="2">
    <source>
        <dbReference type="ARBA" id="ARBA00022605"/>
    </source>
</evidence>
<dbReference type="GeneID" id="17310338"/>
<dbReference type="EnsemblProtists" id="EKX53868">
    <property type="protein sequence ID" value="EKX53868"/>
    <property type="gene ID" value="GUITHDRAFT_100834"/>
</dbReference>
<feature type="domain" description="D-isomer specific 2-hydroxyacid dehydrogenase catalytic" evidence="6">
    <location>
        <begin position="64"/>
        <end position="263"/>
    </location>
</feature>
<evidence type="ECO:0000313" key="8">
    <source>
        <dbReference type="EMBL" id="EKX53868.1"/>
    </source>
</evidence>
<dbReference type="AlphaFoldDB" id="L1K0I1"/>
<keyword evidence="4" id="KW-0520">NAD</keyword>
<dbReference type="PaxDb" id="55529-EKX53868"/>
<dbReference type="RefSeq" id="XP_005840848.1">
    <property type="nucleotide sequence ID" value="XM_005840791.1"/>
</dbReference>
<dbReference type="GO" id="GO:0051287">
    <property type="term" value="F:NAD binding"/>
    <property type="evidence" value="ECO:0007669"/>
    <property type="project" value="InterPro"/>
</dbReference>
<keyword evidence="10" id="KW-1185">Reference proteome</keyword>
<evidence type="ECO:0000259" key="6">
    <source>
        <dbReference type="Pfam" id="PF00389"/>
    </source>
</evidence>
<feature type="domain" description="D-isomer specific 2-hydroxyacid dehydrogenase NAD-binding" evidence="7">
    <location>
        <begin position="85"/>
        <end position="158"/>
    </location>
</feature>
<dbReference type="OrthoDB" id="298012at2759"/>
<dbReference type="STRING" id="905079.L1K0I1"/>
<sequence length="264" mass="28319">MQAHPRVEKSGHCRILVADKVDYKPSLGTIGIIEEGGRDVNVLVVRSTKVTADVFDSLQGLKLAGVKVANCPGANADAVAELTWGLILACDRGIVEQTGELKEGKWRKGKHSGRSRGLKGRKMGIIGFGRIGREVAARARGFGMSLVVWNRSPLKHVEEDVLVGCLFAKTCCKLQGKQMGNVIDEDALLSAMDKKNIRAGLDVFQHEPALAEANFSSKLAAHPSVVCTHHIGAATTQAQAAVGQLVVEIVKEFDRTGEVLHAVK</sequence>
<dbReference type="eggNOG" id="KOG0068">
    <property type="taxonomic scope" value="Eukaryota"/>
</dbReference>
<dbReference type="Pfam" id="PF00389">
    <property type="entry name" value="2-Hacid_dh"/>
    <property type="match status" value="1"/>
</dbReference>
<dbReference type="Pfam" id="PF02826">
    <property type="entry name" value="2-Hacid_dh_C"/>
    <property type="match status" value="2"/>
</dbReference>
<reference evidence="10" key="2">
    <citation type="submission" date="2012-11" db="EMBL/GenBank/DDBJ databases">
        <authorList>
            <person name="Kuo A."/>
            <person name="Curtis B.A."/>
            <person name="Tanifuji G."/>
            <person name="Burki F."/>
            <person name="Gruber A."/>
            <person name="Irimia M."/>
            <person name="Maruyama S."/>
            <person name="Arias M.C."/>
            <person name="Ball S.G."/>
            <person name="Gile G.H."/>
            <person name="Hirakawa Y."/>
            <person name="Hopkins J.F."/>
            <person name="Rensing S.A."/>
            <person name="Schmutz J."/>
            <person name="Symeonidi A."/>
            <person name="Elias M."/>
            <person name="Eveleigh R.J."/>
            <person name="Herman E.K."/>
            <person name="Klute M.J."/>
            <person name="Nakayama T."/>
            <person name="Obornik M."/>
            <person name="Reyes-Prieto A."/>
            <person name="Armbrust E.V."/>
            <person name="Aves S.J."/>
            <person name="Beiko R.G."/>
            <person name="Coutinho P."/>
            <person name="Dacks J.B."/>
            <person name="Durnford D.G."/>
            <person name="Fast N.M."/>
            <person name="Green B.R."/>
            <person name="Grisdale C."/>
            <person name="Hempe F."/>
            <person name="Henrissat B."/>
            <person name="Hoppner M.P."/>
            <person name="Ishida K.-I."/>
            <person name="Kim E."/>
            <person name="Koreny L."/>
            <person name="Kroth P.G."/>
            <person name="Liu Y."/>
            <person name="Malik S.-B."/>
            <person name="Maier U.G."/>
            <person name="McRose D."/>
            <person name="Mock T."/>
            <person name="Neilson J.A."/>
            <person name="Onodera N.T."/>
            <person name="Poole A.M."/>
            <person name="Pritham E.J."/>
            <person name="Richards T.A."/>
            <person name="Rocap G."/>
            <person name="Roy S.W."/>
            <person name="Sarai C."/>
            <person name="Schaack S."/>
            <person name="Shirato S."/>
            <person name="Slamovits C.H."/>
            <person name="Spencer D.F."/>
            <person name="Suzuki S."/>
            <person name="Worden A.Z."/>
            <person name="Zauner S."/>
            <person name="Barry K."/>
            <person name="Bell C."/>
            <person name="Bharti A.K."/>
            <person name="Crow J.A."/>
            <person name="Grimwood J."/>
            <person name="Kramer R."/>
            <person name="Lindquist E."/>
            <person name="Lucas S."/>
            <person name="Salamov A."/>
            <person name="McFadden G.I."/>
            <person name="Lane C.E."/>
            <person name="Keeling P.J."/>
            <person name="Gray M.W."/>
            <person name="Grigoriev I.V."/>
            <person name="Archibald J.M."/>
        </authorList>
    </citation>
    <scope>NUCLEOTIDE SEQUENCE</scope>
    <source>
        <strain evidence="10">CCMP2712</strain>
    </source>
</reference>
<reference evidence="8 10" key="1">
    <citation type="journal article" date="2012" name="Nature">
        <title>Algal genomes reveal evolutionary mosaicism and the fate of nucleomorphs.</title>
        <authorList>
            <consortium name="DOE Joint Genome Institute"/>
            <person name="Curtis B.A."/>
            <person name="Tanifuji G."/>
            <person name="Burki F."/>
            <person name="Gruber A."/>
            <person name="Irimia M."/>
            <person name="Maruyama S."/>
            <person name="Arias M.C."/>
            <person name="Ball S.G."/>
            <person name="Gile G.H."/>
            <person name="Hirakawa Y."/>
            <person name="Hopkins J.F."/>
            <person name="Kuo A."/>
            <person name="Rensing S.A."/>
            <person name="Schmutz J."/>
            <person name="Symeonidi A."/>
            <person name="Elias M."/>
            <person name="Eveleigh R.J."/>
            <person name="Herman E.K."/>
            <person name="Klute M.J."/>
            <person name="Nakayama T."/>
            <person name="Obornik M."/>
            <person name="Reyes-Prieto A."/>
            <person name="Armbrust E.V."/>
            <person name="Aves S.J."/>
            <person name="Beiko R.G."/>
            <person name="Coutinho P."/>
            <person name="Dacks J.B."/>
            <person name="Durnford D.G."/>
            <person name="Fast N.M."/>
            <person name="Green B.R."/>
            <person name="Grisdale C.J."/>
            <person name="Hempel F."/>
            <person name="Henrissat B."/>
            <person name="Hoppner M.P."/>
            <person name="Ishida K."/>
            <person name="Kim E."/>
            <person name="Koreny L."/>
            <person name="Kroth P.G."/>
            <person name="Liu Y."/>
            <person name="Malik S.B."/>
            <person name="Maier U.G."/>
            <person name="McRose D."/>
            <person name="Mock T."/>
            <person name="Neilson J.A."/>
            <person name="Onodera N.T."/>
            <person name="Poole A.M."/>
            <person name="Pritham E.J."/>
            <person name="Richards T.A."/>
            <person name="Rocap G."/>
            <person name="Roy S.W."/>
            <person name="Sarai C."/>
            <person name="Schaack S."/>
            <person name="Shirato S."/>
            <person name="Slamovits C.H."/>
            <person name="Spencer D.F."/>
            <person name="Suzuki S."/>
            <person name="Worden A.Z."/>
            <person name="Zauner S."/>
            <person name="Barry K."/>
            <person name="Bell C."/>
            <person name="Bharti A.K."/>
            <person name="Crow J.A."/>
            <person name="Grimwood J."/>
            <person name="Kramer R."/>
            <person name="Lindquist E."/>
            <person name="Lucas S."/>
            <person name="Salamov A."/>
            <person name="McFadden G.I."/>
            <person name="Lane C.E."/>
            <person name="Keeling P.J."/>
            <person name="Gray M.W."/>
            <person name="Grigoriev I.V."/>
            <person name="Archibald J.M."/>
        </authorList>
    </citation>
    <scope>NUCLEOTIDE SEQUENCE</scope>
    <source>
        <strain evidence="8 10">CCMP2712</strain>
    </source>
</reference>
<evidence type="ECO:0000256" key="3">
    <source>
        <dbReference type="ARBA" id="ARBA00023002"/>
    </source>
</evidence>
<accession>L1K0I1</accession>
<dbReference type="OMA" id="KFTALIT"/>
<dbReference type="InterPro" id="IPR006139">
    <property type="entry name" value="D-isomer_2_OHA_DH_cat_dom"/>
</dbReference>
<organism evidence="8">
    <name type="scientific">Guillardia theta (strain CCMP2712)</name>
    <name type="common">Cryptophyte</name>
    <dbReference type="NCBI Taxonomy" id="905079"/>
    <lineage>
        <taxon>Eukaryota</taxon>
        <taxon>Cryptophyceae</taxon>
        <taxon>Pyrenomonadales</taxon>
        <taxon>Geminigeraceae</taxon>
        <taxon>Guillardia</taxon>
    </lineage>
</organism>
<gene>
    <name evidence="8" type="ORF">GUITHDRAFT_100834</name>
</gene>
<reference evidence="9" key="3">
    <citation type="submission" date="2015-06" db="UniProtKB">
        <authorList>
            <consortium name="EnsemblProtists"/>
        </authorList>
    </citation>
    <scope>IDENTIFICATION</scope>
</reference>
<evidence type="ECO:0000259" key="7">
    <source>
        <dbReference type="Pfam" id="PF02826"/>
    </source>
</evidence>
<proteinExistence type="inferred from homology"/>
<dbReference type="InterPro" id="IPR006140">
    <property type="entry name" value="D-isomer_DH_NAD-bd"/>
</dbReference>
<evidence type="ECO:0008006" key="11">
    <source>
        <dbReference type="Google" id="ProtNLM"/>
    </source>
</evidence>
<feature type="domain" description="D-isomer specific 2-hydroxyacid dehydrogenase NAD-binding" evidence="7">
    <location>
        <begin position="180"/>
        <end position="232"/>
    </location>
</feature>
<dbReference type="SUPFAM" id="SSF52283">
    <property type="entry name" value="Formate/glycerate dehydrogenase catalytic domain-like"/>
    <property type="match status" value="1"/>
</dbReference>
<name>L1K0I1_GUITC</name>
<evidence type="ECO:0000256" key="4">
    <source>
        <dbReference type="ARBA" id="ARBA00023027"/>
    </source>
</evidence>
<evidence type="ECO:0000313" key="10">
    <source>
        <dbReference type="Proteomes" id="UP000011087"/>
    </source>
</evidence>
<dbReference type="KEGG" id="gtt:GUITHDRAFT_100834"/>
<dbReference type="PROSITE" id="PS00065">
    <property type="entry name" value="D_2_HYDROXYACID_DH_1"/>
    <property type="match status" value="1"/>
</dbReference>
<keyword evidence="2" id="KW-0028">Amino-acid biosynthesis</keyword>
<dbReference type="EMBL" id="JH992969">
    <property type="protein sequence ID" value="EKX53868.1"/>
    <property type="molecule type" value="Genomic_DNA"/>
</dbReference>
<evidence type="ECO:0000256" key="1">
    <source>
        <dbReference type="ARBA" id="ARBA00005854"/>
    </source>
</evidence>
<evidence type="ECO:0000256" key="5">
    <source>
        <dbReference type="RuleBase" id="RU003719"/>
    </source>
</evidence>
<dbReference type="PANTHER" id="PTHR42789">
    <property type="entry name" value="D-ISOMER SPECIFIC 2-HYDROXYACID DEHYDROGENASE FAMILY PROTEIN (AFU_ORTHOLOGUE AFUA_6G10090)"/>
    <property type="match status" value="1"/>
</dbReference>
<dbReference type="PANTHER" id="PTHR42789:SF1">
    <property type="entry name" value="D-ISOMER SPECIFIC 2-HYDROXYACID DEHYDROGENASE FAMILY PROTEIN (AFU_ORTHOLOGUE AFUA_6G10090)"/>
    <property type="match status" value="1"/>
</dbReference>
<protein>
    <recommendedName>
        <fullName evidence="11">D-isomer specific 2-hydroxyacid dehydrogenase NAD-binding domain-containing protein</fullName>
    </recommendedName>
</protein>
<evidence type="ECO:0000313" key="9">
    <source>
        <dbReference type="EnsemblProtists" id="EKX53868"/>
    </source>
</evidence>
<dbReference type="GO" id="GO:0008652">
    <property type="term" value="P:amino acid biosynthetic process"/>
    <property type="evidence" value="ECO:0007669"/>
    <property type="project" value="UniProtKB-KW"/>
</dbReference>
<dbReference type="InterPro" id="IPR036291">
    <property type="entry name" value="NAD(P)-bd_dom_sf"/>
</dbReference>
<dbReference type="Gene3D" id="3.40.50.720">
    <property type="entry name" value="NAD(P)-binding Rossmann-like Domain"/>
    <property type="match status" value="4"/>
</dbReference>
<dbReference type="InterPro" id="IPR050857">
    <property type="entry name" value="D-2-hydroxyacid_DH"/>
</dbReference>
<dbReference type="HOGENOM" id="CLU_019796_1_3_1"/>
<dbReference type="InterPro" id="IPR029752">
    <property type="entry name" value="D-isomer_DH_CS1"/>
</dbReference>
<dbReference type="SUPFAM" id="SSF51735">
    <property type="entry name" value="NAD(P)-binding Rossmann-fold domains"/>
    <property type="match status" value="1"/>
</dbReference>
<dbReference type="GO" id="GO:0016616">
    <property type="term" value="F:oxidoreductase activity, acting on the CH-OH group of donors, NAD or NADP as acceptor"/>
    <property type="evidence" value="ECO:0007669"/>
    <property type="project" value="InterPro"/>
</dbReference>
<dbReference type="Proteomes" id="UP000011087">
    <property type="component" value="Unassembled WGS sequence"/>
</dbReference>